<keyword evidence="5" id="KW-0833">Ubl conjugation pathway</keyword>
<evidence type="ECO:0000313" key="13">
    <source>
        <dbReference type="EMBL" id="GKT27974.1"/>
    </source>
</evidence>
<evidence type="ECO:0000256" key="11">
    <source>
        <dbReference type="SAM" id="MobiDB-lite"/>
    </source>
</evidence>
<reference evidence="13" key="1">
    <citation type="submission" date="2022-03" db="EMBL/GenBank/DDBJ databases">
        <title>Draft genome sequence of Aduncisulcus paluster, a free-living microaerophilic Fornicata.</title>
        <authorList>
            <person name="Yuyama I."/>
            <person name="Kume K."/>
            <person name="Tamura T."/>
            <person name="Inagaki Y."/>
            <person name="Hashimoto T."/>
        </authorList>
    </citation>
    <scope>NUCLEOTIDE SEQUENCE</scope>
    <source>
        <strain evidence="13">NY0171</strain>
    </source>
</reference>
<keyword evidence="7" id="KW-0788">Thiol protease</keyword>
<gene>
    <name evidence="13" type="ORF">ADUPG1_000328</name>
</gene>
<evidence type="ECO:0000256" key="8">
    <source>
        <dbReference type="ARBA" id="ARBA00037630"/>
    </source>
</evidence>
<dbReference type="PANTHER" id="PTHR12473">
    <property type="entry name" value="UBIQUITIN CARBOXYL-TERMINAL HYDROLASE MINDY-4-RELATED"/>
    <property type="match status" value="1"/>
</dbReference>
<evidence type="ECO:0000256" key="1">
    <source>
        <dbReference type="ARBA" id="ARBA00000707"/>
    </source>
</evidence>
<dbReference type="InterPro" id="IPR039785">
    <property type="entry name" value="MINY3/4"/>
</dbReference>
<comment type="function">
    <text evidence="8">Probable hydrolase that can remove 'Lys-48'-linked conjugated ubiquitin from proteins.</text>
</comment>
<accession>A0ABQ5K5W7</accession>
<feature type="domain" description="Deubiquitinating enzyme MINDY-3/4 conserved" evidence="12">
    <location>
        <begin position="368"/>
        <end position="733"/>
    </location>
</feature>
<evidence type="ECO:0000256" key="7">
    <source>
        <dbReference type="ARBA" id="ARBA00022807"/>
    </source>
</evidence>
<evidence type="ECO:0000256" key="9">
    <source>
        <dbReference type="ARBA" id="ARBA00039781"/>
    </source>
</evidence>
<keyword evidence="6" id="KW-0378">Hydrolase</keyword>
<comment type="catalytic activity">
    <reaction evidence="1">
        <text>Thiol-dependent hydrolysis of ester, thioester, amide, peptide and isopeptide bonds formed by the C-terminal Gly of ubiquitin (a 76-residue protein attached to proteins as an intracellular targeting signal).</text>
        <dbReference type="EC" id="3.4.19.12"/>
    </reaction>
</comment>
<dbReference type="SMART" id="SM01174">
    <property type="entry name" value="DUF4205"/>
    <property type="match status" value="1"/>
</dbReference>
<dbReference type="InterPro" id="IPR025257">
    <property type="entry name" value="MINDY-3/4_CD"/>
</dbReference>
<feature type="compositionally biased region" description="Pro residues" evidence="11">
    <location>
        <begin position="106"/>
        <end position="115"/>
    </location>
</feature>
<feature type="region of interest" description="Disordered" evidence="11">
    <location>
        <begin position="85"/>
        <end position="148"/>
    </location>
</feature>
<dbReference type="InterPro" id="IPR059022">
    <property type="entry name" value="MINDY4_N"/>
</dbReference>
<evidence type="ECO:0000256" key="4">
    <source>
        <dbReference type="ARBA" id="ARBA00022670"/>
    </source>
</evidence>
<keyword evidence="4" id="KW-0645">Protease</keyword>
<feature type="compositionally biased region" description="Low complexity" evidence="11">
    <location>
        <begin position="122"/>
        <end position="134"/>
    </location>
</feature>
<name>A0ABQ5K5W7_9EUKA</name>
<protein>
    <recommendedName>
        <fullName evidence="9">Probable ubiquitin carboxyl-terminal hydrolase MINDY-4</fullName>
        <ecNumber evidence="3">3.4.19.12</ecNumber>
    </recommendedName>
    <alternativeName>
        <fullName evidence="10">Probable deubiquitinating enzyme MINDY-4</fullName>
    </alternativeName>
</protein>
<dbReference type="Proteomes" id="UP001057375">
    <property type="component" value="Unassembled WGS sequence"/>
</dbReference>
<dbReference type="EMBL" id="BQXS01000115">
    <property type="protein sequence ID" value="GKT27974.1"/>
    <property type="molecule type" value="Genomic_DNA"/>
</dbReference>
<dbReference type="EC" id="3.4.19.12" evidence="3"/>
<comment type="caution">
    <text evidence="13">The sequence shown here is derived from an EMBL/GenBank/DDBJ whole genome shotgun (WGS) entry which is preliminary data.</text>
</comment>
<evidence type="ECO:0000256" key="10">
    <source>
        <dbReference type="ARBA" id="ARBA00041360"/>
    </source>
</evidence>
<evidence type="ECO:0000256" key="2">
    <source>
        <dbReference type="ARBA" id="ARBA00011074"/>
    </source>
</evidence>
<evidence type="ECO:0000313" key="14">
    <source>
        <dbReference type="Proteomes" id="UP001057375"/>
    </source>
</evidence>
<evidence type="ECO:0000259" key="12">
    <source>
        <dbReference type="SMART" id="SM01174"/>
    </source>
</evidence>
<comment type="similarity">
    <text evidence="2">Belongs to the MINDY deubiquitinase family. FAM188 subfamily.</text>
</comment>
<keyword evidence="14" id="KW-1185">Reference proteome</keyword>
<dbReference type="Pfam" id="PF26038">
    <property type="entry name" value="Dimer_MINDY4_N"/>
    <property type="match status" value="1"/>
</dbReference>
<sequence length="738" mass="81689">MSLQALTTALLREYLHANGCTETLKMFDSEVPRSAHSISSRKQMLKTLHLTKAFLLNLKAKKMGNPSFETILEVLISEWVQHVTSSGDEDMSQKSPIPDKEASIRPSPPRSPPKTPPRRVRVFPSSSAQSITSSHHVRESSSNINQATSKKISSFERFKRPSSASSSKYVTLGRSVVSTPSQPFSELLRKQTSMKNFKKILFGGVSEEFPISWFQSFPFVTPNPSEAWYGLLQQEGGPCGYLAVLQARVIRHAFTKQRYSSGLSSYRDVRWYGSSCFSTIPTDVFVSSDGDAEDYLCAQSITSSHHVRESSSNINQATSKKISSFERFKRPSSASSSKYVTLGRSVVSTPSQPFSELLRKQTSMKNFKKILFGGVSEEFPISWFQSFPFVTPNPSEAWYGLLQQEGGPCGYLAVLQARVIRHAFTKQRYSSGLSSYRDVRNAQVNLLVRALADTLCICSGCEVSSLPPPESVSGEGDSVSTKNDMLRSSVIIVLPSNPGSDSVSSPLSSPEMYVCHTVRRYSALCRLLYDVKENLVSEGQSDMLICMCVSSVLSCGIKNIEAARKGDAIEDSLIAEHGYCSQALVNMLISGRAAPHTHKGVQNIGELLLNGVTRAGDICFIPHSDCLGYTTTCDELKYGGVYPAWVILHESHYSVLFGKDITVLDEVKGVKQVDDLDLFYYDQQNKTPDIIHLTVETAGGLFDDEEEERDDDSFINQLIRILLPGCGEIDWHGEMLLL</sequence>
<organism evidence="13 14">
    <name type="scientific">Aduncisulcus paluster</name>
    <dbReference type="NCBI Taxonomy" id="2918883"/>
    <lineage>
        <taxon>Eukaryota</taxon>
        <taxon>Metamonada</taxon>
        <taxon>Carpediemonas-like organisms</taxon>
        <taxon>Aduncisulcus</taxon>
    </lineage>
</organism>
<evidence type="ECO:0000256" key="5">
    <source>
        <dbReference type="ARBA" id="ARBA00022786"/>
    </source>
</evidence>
<evidence type="ECO:0000256" key="3">
    <source>
        <dbReference type="ARBA" id="ARBA00012759"/>
    </source>
</evidence>
<evidence type="ECO:0000256" key="6">
    <source>
        <dbReference type="ARBA" id="ARBA00022801"/>
    </source>
</evidence>
<proteinExistence type="inferred from homology"/>
<dbReference type="PANTHER" id="PTHR12473:SF8">
    <property type="entry name" value="UBIQUITIN CARBOXYL-TERMINAL HYDROLASE MINDY-4-RELATED"/>
    <property type="match status" value="1"/>
</dbReference>
<dbReference type="Pfam" id="PF13898">
    <property type="entry name" value="MINDY-3_4_CD"/>
    <property type="match status" value="2"/>
</dbReference>